<dbReference type="SUPFAM" id="SSF53850">
    <property type="entry name" value="Periplasmic binding protein-like II"/>
    <property type="match status" value="1"/>
</dbReference>
<reference evidence="1" key="2">
    <citation type="submission" date="2020-09" db="EMBL/GenBank/DDBJ databases">
        <authorList>
            <person name="Sun Q."/>
            <person name="Kim S."/>
        </authorList>
    </citation>
    <scope>NUCLEOTIDE SEQUENCE</scope>
    <source>
        <strain evidence="1">KCTC 22164</strain>
    </source>
</reference>
<name>A0A918JFQ6_9ALTE</name>
<evidence type="ECO:0000313" key="2">
    <source>
        <dbReference type="Proteomes" id="UP000631300"/>
    </source>
</evidence>
<accession>A0A918JFQ6</accession>
<evidence type="ECO:0008006" key="3">
    <source>
        <dbReference type="Google" id="ProtNLM"/>
    </source>
</evidence>
<organism evidence="1 2">
    <name type="scientific">Alteromonas halophila</name>
    <dbReference type="NCBI Taxonomy" id="516698"/>
    <lineage>
        <taxon>Bacteria</taxon>
        <taxon>Pseudomonadati</taxon>
        <taxon>Pseudomonadota</taxon>
        <taxon>Gammaproteobacteria</taxon>
        <taxon>Alteromonadales</taxon>
        <taxon>Alteromonadaceae</taxon>
        <taxon>Alteromonas/Salinimonas group</taxon>
        <taxon>Alteromonas</taxon>
    </lineage>
</organism>
<keyword evidence="2" id="KW-1185">Reference proteome</keyword>
<comment type="caution">
    <text evidence="1">The sequence shown here is derived from an EMBL/GenBank/DDBJ whole genome shotgun (WGS) entry which is preliminary data.</text>
</comment>
<gene>
    <name evidence="1" type="ORF">GCM10007391_09630</name>
</gene>
<dbReference type="PANTHER" id="PTHR38834">
    <property type="entry name" value="PERIPLASMIC SUBSTRATE BINDING PROTEIN FAMILY 3"/>
    <property type="match status" value="1"/>
</dbReference>
<dbReference type="Proteomes" id="UP000631300">
    <property type="component" value="Unassembled WGS sequence"/>
</dbReference>
<protein>
    <recommendedName>
        <fullName evidence="3">Transporter substrate-binding domain-containing protein</fullName>
    </recommendedName>
</protein>
<proteinExistence type="predicted"/>
<dbReference type="Gene3D" id="3.40.190.10">
    <property type="entry name" value="Periplasmic binding protein-like II"/>
    <property type="match status" value="2"/>
</dbReference>
<dbReference type="PANTHER" id="PTHR38834:SF3">
    <property type="entry name" value="SOLUTE-BINDING PROTEIN FAMILY 3_N-TERMINAL DOMAIN-CONTAINING PROTEIN"/>
    <property type="match status" value="1"/>
</dbReference>
<dbReference type="EMBL" id="BMXP01000002">
    <property type="protein sequence ID" value="GGW79029.1"/>
    <property type="molecule type" value="Genomic_DNA"/>
</dbReference>
<evidence type="ECO:0000313" key="1">
    <source>
        <dbReference type="EMBL" id="GGW79029.1"/>
    </source>
</evidence>
<dbReference type="AlphaFoldDB" id="A0A918JFQ6"/>
<reference evidence="1" key="1">
    <citation type="journal article" date="2014" name="Int. J. Syst. Evol. Microbiol.">
        <title>Complete genome sequence of Corynebacterium casei LMG S-19264T (=DSM 44701T), isolated from a smear-ripened cheese.</title>
        <authorList>
            <consortium name="US DOE Joint Genome Institute (JGI-PGF)"/>
            <person name="Walter F."/>
            <person name="Albersmeier A."/>
            <person name="Kalinowski J."/>
            <person name="Ruckert C."/>
        </authorList>
    </citation>
    <scope>NUCLEOTIDE SEQUENCE</scope>
    <source>
        <strain evidence="1">KCTC 22164</strain>
    </source>
</reference>
<sequence length="188" mass="21372">MPLSSTWPGREPITKPHHPNVVLISVLKTPARESEFQWLGLVHVARASFIRLTAREQLYIDSPEQARQYRVGTIRGYGAASYLKKQGFVENENLFLATNPEQLWSMLYSQRIDLVLSNLETDRYEIASIGLDPDKVTAIHNVEALNLQLQMATGLSTPEDTVESIRKALHQLKEGGDYERIMQKWGLL</sequence>